<dbReference type="AlphaFoldDB" id="A0A2G9G3Y1"/>
<evidence type="ECO:0000256" key="3">
    <source>
        <dbReference type="ARBA" id="ARBA00023002"/>
    </source>
</evidence>
<keyword evidence="2" id="KW-0223">Dioxygenase</keyword>
<keyword evidence="4" id="KW-0275">Fatty acid biosynthesis</keyword>
<keyword evidence="4" id="KW-0444">Lipid biosynthesis</keyword>
<keyword evidence="1" id="KW-0479">Metal-binding</keyword>
<reference evidence="7" key="1">
    <citation type="journal article" date="2018" name="Gigascience">
        <title>Genome assembly of the Pink Ipe (Handroanthus impetiginosus, Bignoniaceae), a highly valued, ecologically keystone Neotropical timber forest tree.</title>
        <authorList>
            <person name="Silva-Junior O.B."/>
            <person name="Grattapaglia D."/>
            <person name="Novaes E."/>
            <person name="Collevatti R.G."/>
        </authorList>
    </citation>
    <scope>NUCLEOTIDE SEQUENCE [LARGE SCALE GENOMIC DNA]</scope>
    <source>
        <strain evidence="7">cv. UFG-1</strain>
    </source>
</reference>
<dbReference type="PRINTS" id="PR00087">
    <property type="entry name" value="LIPOXYGENASE"/>
</dbReference>
<dbReference type="InterPro" id="IPR020834">
    <property type="entry name" value="LipOase_CS"/>
</dbReference>
<keyword evidence="3 6" id="KW-0560">Oxidoreductase</keyword>
<dbReference type="GO" id="GO:0016702">
    <property type="term" value="F:oxidoreductase activity, acting on single donors with incorporation of molecular oxygen, incorporation of two atoms of oxygen"/>
    <property type="evidence" value="ECO:0007669"/>
    <property type="project" value="InterPro"/>
</dbReference>
<dbReference type="GO" id="GO:0046872">
    <property type="term" value="F:metal ion binding"/>
    <property type="evidence" value="ECO:0007669"/>
    <property type="project" value="UniProtKB-UniRule"/>
</dbReference>
<dbReference type="GO" id="GO:0006633">
    <property type="term" value="P:fatty acid biosynthetic process"/>
    <property type="evidence" value="ECO:0007669"/>
    <property type="project" value="UniProtKB-KW"/>
</dbReference>
<keyword evidence="4" id="KW-0276">Fatty acid metabolism</keyword>
<dbReference type="EMBL" id="NKXS01007218">
    <property type="protein sequence ID" value="PIN00029.1"/>
    <property type="molecule type" value="Genomic_DNA"/>
</dbReference>
<evidence type="ECO:0000256" key="4">
    <source>
        <dbReference type="RuleBase" id="RU003975"/>
    </source>
</evidence>
<dbReference type="InterPro" id="IPR000907">
    <property type="entry name" value="LipOase"/>
</dbReference>
<keyword evidence="7" id="KW-1185">Reference proteome</keyword>
<dbReference type="PANTHER" id="PTHR11771">
    <property type="entry name" value="LIPOXYGENASE"/>
    <property type="match status" value="1"/>
</dbReference>
<evidence type="ECO:0000313" key="6">
    <source>
        <dbReference type="EMBL" id="PIN00029.1"/>
    </source>
</evidence>
<gene>
    <name evidence="6" type="ORF">CDL12_27469</name>
</gene>
<accession>A0A2G9G3Y1</accession>
<dbReference type="PRINTS" id="PR00468">
    <property type="entry name" value="PLTLPOXGNASE"/>
</dbReference>
<feature type="domain" description="Lipoxygenase" evidence="5">
    <location>
        <begin position="1"/>
        <end position="436"/>
    </location>
</feature>
<evidence type="ECO:0000313" key="7">
    <source>
        <dbReference type="Proteomes" id="UP000231279"/>
    </source>
</evidence>
<sequence>MDQWRIFELDHHDYLMPFLSRINVKNICAYASRTLLFLKDDFTLKPLVIELSLPGSSPSEEINRVFCPASNGLEAALWQLAKAHVAANDSGYHHLINHWLRTHAVVEPFIIATRRNLSYMHPIHRLLNPHFKDTIQVNALARSMVLNAGGIFEKILFSGRISMELSSYLYKSWRFDEQSLPVDLIKRGMAIYNQEQPGNIELLFEDYPYAADGLDIWLAIKKWVTDYCSCFYDDISLRSDHEIQEWWREIRYVGHGDKCNESWWYDMTTLSHLIETLTTLIWTITAFHAAVTLGQYEYAAYPLNRPIHCQRYIPKEGTMEFAKFLMDPDKYFLSILPPRFEMTLGIALVEVLSSCMSGEVFLGQELSPDWIDDEKILHYFKEFGDKLQEVKKRIKGRNRDPKLKNRRGKVNIPYEVLCPVGSRGVVRRGIPNSISI</sequence>
<dbReference type="PROSITE" id="PS51393">
    <property type="entry name" value="LIPOXYGENASE_3"/>
    <property type="match status" value="1"/>
</dbReference>
<proteinExistence type="inferred from homology"/>
<dbReference type="Gene3D" id="3.10.450.60">
    <property type="match status" value="1"/>
</dbReference>
<dbReference type="GO" id="GO:0034440">
    <property type="term" value="P:lipid oxidation"/>
    <property type="evidence" value="ECO:0007669"/>
    <property type="project" value="InterPro"/>
</dbReference>
<dbReference type="Pfam" id="PF00305">
    <property type="entry name" value="Lipoxygenase"/>
    <property type="match status" value="1"/>
</dbReference>
<dbReference type="STRING" id="429701.A0A2G9G3Y1"/>
<dbReference type="InterPro" id="IPR001246">
    <property type="entry name" value="LipOase_plant"/>
</dbReference>
<evidence type="ECO:0000256" key="2">
    <source>
        <dbReference type="ARBA" id="ARBA00022964"/>
    </source>
</evidence>
<dbReference type="PROSITE" id="PS00081">
    <property type="entry name" value="LIPOXYGENASE_2"/>
    <property type="match status" value="1"/>
</dbReference>
<evidence type="ECO:0000256" key="1">
    <source>
        <dbReference type="ARBA" id="ARBA00022723"/>
    </source>
</evidence>
<keyword evidence="4" id="KW-0443">Lipid metabolism</keyword>
<organism evidence="6 7">
    <name type="scientific">Handroanthus impetiginosus</name>
    <dbReference type="NCBI Taxonomy" id="429701"/>
    <lineage>
        <taxon>Eukaryota</taxon>
        <taxon>Viridiplantae</taxon>
        <taxon>Streptophyta</taxon>
        <taxon>Embryophyta</taxon>
        <taxon>Tracheophyta</taxon>
        <taxon>Spermatophyta</taxon>
        <taxon>Magnoliopsida</taxon>
        <taxon>eudicotyledons</taxon>
        <taxon>Gunneridae</taxon>
        <taxon>Pentapetalae</taxon>
        <taxon>asterids</taxon>
        <taxon>lamiids</taxon>
        <taxon>Lamiales</taxon>
        <taxon>Bignoniaceae</taxon>
        <taxon>Crescentiina</taxon>
        <taxon>Tabebuia alliance</taxon>
        <taxon>Handroanthus</taxon>
    </lineage>
</organism>
<dbReference type="Gene3D" id="1.20.245.10">
    <property type="entry name" value="Lipoxygenase-1, Domain 5"/>
    <property type="match status" value="1"/>
</dbReference>
<dbReference type="EC" id="1.13.11.-" evidence="4"/>
<dbReference type="UniPathway" id="UPA00382"/>
<dbReference type="GO" id="GO:0031408">
    <property type="term" value="P:oxylipin biosynthetic process"/>
    <property type="evidence" value="ECO:0007669"/>
    <property type="project" value="UniProtKB-UniRule"/>
</dbReference>
<comment type="caution">
    <text evidence="6">The sequence shown here is derived from an EMBL/GenBank/DDBJ whole genome shotgun (WGS) entry which is preliminary data.</text>
</comment>
<name>A0A2G9G3Y1_9LAMI</name>
<comment type="function">
    <text evidence="4">Plant lipoxygenase may be involved in a number of diverse aspects of plant physiology including growth and development, pest resistance, and senescence or responses to wounding.</text>
</comment>
<dbReference type="SUPFAM" id="SSF48484">
    <property type="entry name" value="Lipoxigenase"/>
    <property type="match status" value="1"/>
</dbReference>
<dbReference type="InterPro" id="IPR036226">
    <property type="entry name" value="LipOase_C_sf"/>
</dbReference>
<comment type="similarity">
    <text evidence="4">Belongs to the lipoxygenase family.</text>
</comment>
<dbReference type="OrthoDB" id="407298at2759"/>
<dbReference type="InterPro" id="IPR013819">
    <property type="entry name" value="LipOase_C"/>
</dbReference>
<keyword evidence="4" id="KW-0925">Oxylipin biosynthesis</keyword>
<dbReference type="Proteomes" id="UP000231279">
    <property type="component" value="Unassembled WGS sequence"/>
</dbReference>
<protein>
    <recommendedName>
        <fullName evidence="4">Lipoxygenase</fullName>
        <ecNumber evidence="4">1.13.11.-</ecNumber>
    </recommendedName>
</protein>
<comment type="pathway">
    <text evidence="4">Lipid metabolism; oxylipin biosynthesis.</text>
</comment>
<evidence type="ECO:0000259" key="5">
    <source>
        <dbReference type="PROSITE" id="PS51393"/>
    </source>
</evidence>